<gene>
    <name evidence="1" type="ORF">EG240_10535</name>
</gene>
<organism evidence="1 2">
    <name type="scientific">Paenimyroides tangerinum</name>
    <dbReference type="NCBI Taxonomy" id="2488728"/>
    <lineage>
        <taxon>Bacteria</taxon>
        <taxon>Pseudomonadati</taxon>
        <taxon>Bacteroidota</taxon>
        <taxon>Flavobacteriia</taxon>
        <taxon>Flavobacteriales</taxon>
        <taxon>Flavobacteriaceae</taxon>
        <taxon>Paenimyroides</taxon>
    </lineage>
</organism>
<dbReference type="RefSeq" id="WP_125019361.1">
    <property type="nucleotide sequence ID" value="NZ_RQVQ01000022.1"/>
</dbReference>
<dbReference type="OrthoDB" id="7462971at2"/>
<comment type="caution">
    <text evidence="1">The sequence shown here is derived from an EMBL/GenBank/DDBJ whole genome shotgun (WGS) entry which is preliminary data.</text>
</comment>
<protein>
    <recommendedName>
        <fullName evidence="3">Restriction endonuclease</fullName>
    </recommendedName>
</protein>
<dbReference type="EMBL" id="RQVQ01000022">
    <property type="protein sequence ID" value="RRJ89825.1"/>
    <property type="molecule type" value="Genomic_DNA"/>
</dbReference>
<dbReference type="Proteomes" id="UP000275719">
    <property type="component" value="Unassembled WGS sequence"/>
</dbReference>
<evidence type="ECO:0000313" key="1">
    <source>
        <dbReference type="EMBL" id="RRJ89825.1"/>
    </source>
</evidence>
<dbReference type="AlphaFoldDB" id="A0A3P3W425"/>
<sequence>MKMIHRIPVSEFPNFKYEDQDVINAFLWLRSFLSDEDWNQRKEAIENKLSYDFRISNPFSEPLTEGTLLLDNNDQIGWYLYLVHTLLYEPHKYEYFQGARIIPIFKRLGMNLNEVKNIEGIQKKVRDLLKKRRAEADAILFEILTALLWVRNGWQVKFLEEGKGGKSPDILASKNNEELQVECKRQRKTADYTYKETEKRLKMVSYLREELLKHNILLDVEFHVELISLPDTYLKDLLLNKIQEIKKAGLIVSNNEVTIYASFIDINRISKYLEKNFVKNNSPQLCDLIAQKAVDYSGFTSGFSGNFFRVGEGEANNLYIAEIANAFGVNCRSMAPEAVTAKARDTKTQIMGAIKQFNTESEGVIHVGMETYDGQEVEMERLKKTSKTLESINPSETNLRYIYYHFFQAYTRPDQIWIFDETVDKVSSLKQAVFPLENSFLVVDGDDDSLMDISHWNRELP</sequence>
<name>A0A3P3W425_9FLAO</name>
<dbReference type="InterPro" id="IPR011335">
    <property type="entry name" value="Restrct_endonuc-II-like"/>
</dbReference>
<proteinExistence type="predicted"/>
<keyword evidence="2" id="KW-1185">Reference proteome</keyword>
<accession>A0A3P3W425</accession>
<dbReference type="SUPFAM" id="SSF52980">
    <property type="entry name" value="Restriction endonuclease-like"/>
    <property type="match status" value="1"/>
</dbReference>
<evidence type="ECO:0008006" key="3">
    <source>
        <dbReference type="Google" id="ProtNLM"/>
    </source>
</evidence>
<reference evidence="1 2" key="1">
    <citation type="submission" date="2018-11" db="EMBL/GenBank/DDBJ databases">
        <title>Flavobacterium sp. nov., YIM 102701-2 draft genome.</title>
        <authorList>
            <person name="Li G."/>
            <person name="Jiang Y."/>
        </authorList>
    </citation>
    <scope>NUCLEOTIDE SEQUENCE [LARGE SCALE GENOMIC DNA]</scope>
    <source>
        <strain evidence="1 2">YIM 102701-2</strain>
    </source>
</reference>
<evidence type="ECO:0000313" key="2">
    <source>
        <dbReference type="Proteomes" id="UP000275719"/>
    </source>
</evidence>